<comment type="similarity">
    <text evidence="2">Belongs to the pterin-4-alpha-carbinolamine dehydratase family.</text>
</comment>
<evidence type="ECO:0000256" key="1">
    <source>
        <dbReference type="ARBA" id="ARBA00001554"/>
    </source>
</evidence>
<organism evidence="7">
    <name type="scientific">Auxenochlorella protothecoides</name>
    <name type="common">Green microalga</name>
    <name type="synonym">Chlorella protothecoides</name>
    <dbReference type="NCBI Taxonomy" id="3075"/>
    <lineage>
        <taxon>Eukaryota</taxon>
        <taxon>Viridiplantae</taxon>
        <taxon>Chlorophyta</taxon>
        <taxon>core chlorophytes</taxon>
        <taxon>Trebouxiophyceae</taxon>
        <taxon>Chlorellales</taxon>
        <taxon>Chlorellaceae</taxon>
        <taxon>Auxenochlorella</taxon>
    </lineage>
</organism>
<dbReference type="EC" id="4.2.1.96" evidence="3"/>
<evidence type="ECO:0000313" key="7">
    <source>
        <dbReference type="EMBL" id="JAT68016.1"/>
    </source>
</evidence>
<dbReference type="PANTHER" id="PTHR12599">
    <property type="entry name" value="PTERIN-4-ALPHA-CARBINOLAMINE DEHYDRATASE"/>
    <property type="match status" value="1"/>
</dbReference>
<evidence type="ECO:0000256" key="2">
    <source>
        <dbReference type="ARBA" id="ARBA00006472"/>
    </source>
</evidence>
<keyword evidence="4" id="KW-0456">Lyase</keyword>
<dbReference type="SUPFAM" id="SSF55248">
    <property type="entry name" value="PCD-like"/>
    <property type="match status" value="1"/>
</dbReference>
<evidence type="ECO:0000256" key="6">
    <source>
        <dbReference type="SAM" id="SignalP"/>
    </source>
</evidence>
<proteinExistence type="inferred from homology"/>
<evidence type="ECO:0000256" key="4">
    <source>
        <dbReference type="ARBA" id="ARBA00023239"/>
    </source>
</evidence>
<accession>A0A1D1ZM25</accession>
<dbReference type="GO" id="GO:0006729">
    <property type="term" value="P:tetrahydrobiopterin biosynthetic process"/>
    <property type="evidence" value="ECO:0007669"/>
    <property type="project" value="InterPro"/>
</dbReference>
<evidence type="ECO:0000256" key="5">
    <source>
        <dbReference type="ARBA" id="ARBA00030497"/>
    </source>
</evidence>
<dbReference type="GO" id="GO:0008124">
    <property type="term" value="F:4-alpha-hydroxytetrahydrobiopterin dehydratase activity"/>
    <property type="evidence" value="ECO:0007669"/>
    <property type="project" value="UniProtKB-EC"/>
</dbReference>
<dbReference type="InterPro" id="IPR036428">
    <property type="entry name" value="PCD_sf"/>
</dbReference>
<dbReference type="EMBL" id="GDKF01010606">
    <property type="protein sequence ID" value="JAT68016.1"/>
    <property type="molecule type" value="Transcribed_RNA"/>
</dbReference>
<feature type="signal peptide" evidence="6">
    <location>
        <begin position="1"/>
        <end position="17"/>
    </location>
</feature>
<reference evidence="7" key="1">
    <citation type="submission" date="2015-08" db="EMBL/GenBank/DDBJ databases">
        <authorList>
            <person name="Babu N.S."/>
            <person name="Beckwith C.J."/>
            <person name="Beseler K.G."/>
            <person name="Brison A."/>
            <person name="Carone J.V."/>
            <person name="Caskin T.P."/>
            <person name="Diamond M."/>
            <person name="Durham M.E."/>
            <person name="Foxe J.M."/>
            <person name="Go M."/>
            <person name="Henderson B.A."/>
            <person name="Jones I.B."/>
            <person name="McGettigan J.A."/>
            <person name="Micheletti S.J."/>
            <person name="Nasrallah M.E."/>
            <person name="Ortiz D."/>
            <person name="Piller C.R."/>
            <person name="Privatt S.R."/>
            <person name="Schneider S.L."/>
            <person name="Sharp S."/>
            <person name="Smith T.C."/>
            <person name="Stanton J.D."/>
            <person name="Ullery H.E."/>
            <person name="Wilson R.J."/>
            <person name="Serrano M.G."/>
            <person name="Buck G."/>
            <person name="Lee V."/>
            <person name="Wang Y."/>
            <person name="Carvalho R."/>
            <person name="Voegtly L."/>
            <person name="Shi R."/>
            <person name="Duckworth R."/>
            <person name="Johnson A."/>
            <person name="Loviza R."/>
            <person name="Walstead R."/>
            <person name="Shah Z."/>
            <person name="Kiflezghi M."/>
            <person name="Wade K."/>
            <person name="Ball S.L."/>
            <person name="Bradley K.W."/>
            <person name="Asai D.J."/>
            <person name="Bowman C.A."/>
            <person name="Russell D.A."/>
            <person name="Pope W.H."/>
            <person name="Jacobs-Sera D."/>
            <person name="Hendrix R.W."/>
            <person name="Hatfull G.F."/>
        </authorList>
    </citation>
    <scope>NUCLEOTIDE SEQUENCE</scope>
</reference>
<dbReference type="AlphaFoldDB" id="A0A1D1ZM25"/>
<keyword evidence="6" id="KW-0732">Signal</keyword>
<feature type="non-terminal residue" evidence="7">
    <location>
        <position position="1"/>
    </location>
</feature>
<protein>
    <recommendedName>
        <fullName evidence="3">4a-hydroxytetrahydrobiopterin dehydratase</fullName>
        <ecNumber evidence="3">4.2.1.96</ecNumber>
    </recommendedName>
    <alternativeName>
        <fullName evidence="5">4-alpha-hydroxy-tetrahydropterin dehydratase</fullName>
    </alternativeName>
</protein>
<name>A0A1D1ZM25_AUXPR</name>
<dbReference type="InterPro" id="IPR001533">
    <property type="entry name" value="Pterin_deHydtase"/>
</dbReference>
<dbReference type="CDD" id="cd00913">
    <property type="entry name" value="PCD_DCoH_subfamily_a"/>
    <property type="match status" value="1"/>
</dbReference>
<evidence type="ECO:0000256" key="3">
    <source>
        <dbReference type="ARBA" id="ARBA00013252"/>
    </source>
</evidence>
<gene>
    <name evidence="7" type="ORF">g.19988</name>
</gene>
<comment type="catalytic activity">
    <reaction evidence="1">
        <text>(4aS,6R)-4a-hydroxy-L-erythro-5,6,7,8-tetrahydrobiopterin = (6R)-L-erythro-6,7-dihydrobiopterin + H2O</text>
        <dbReference type="Rhea" id="RHEA:11920"/>
        <dbReference type="ChEBI" id="CHEBI:15377"/>
        <dbReference type="ChEBI" id="CHEBI:15642"/>
        <dbReference type="ChEBI" id="CHEBI:43120"/>
        <dbReference type="EC" id="4.2.1.96"/>
    </reaction>
</comment>
<sequence>WIPLIMLSLVSGRVVRGKGLAVAVVGVTGLGGQAKNMLASGATTRGLPCATRPLVSLSCGRLGVSFIYRRFSMSSQKLRARDADGDFGARDPFPGEIATNFTEKSFGNENTEHLIKPPDGLASLVGLKNRKCLACEGGDVKPLTDSEAEKLRHQCPGWRLTTNDKGIKCISQEWKVRNFMAGLELFKRVAAVAEAEGHHPDLHLVGYNRVTAELTTHSANGLTENDFIMAAKISDLDVADLQPKRKPKFWA</sequence>
<dbReference type="Pfam" id="PF01329">
    <property type="entry name" value="Pterin_4a"/>
    <property type="match status" value="1"/>
</dbReference>
<dbReference type="PANTHER" id="PTHR12599:SF0">
    <property type="entry name" value="PTERIN-4-ALPHA-CARBINOLAMINE DEHYDRATASE"/>
    <property type="match status" value="1"/>
</dbReference>
<dbReference type="Gene3D" id="3.30.1360.20">
    <property type="entry name" value="Transcriptional coactivator/pterin dehydratase"/>
    <property type="match status" value="1"/>
</dbReference>
<feature type="chain" id="PRO_5008901111" description="4a-hydroxytetrahydrobiopterin dehydratase" evidence="6">
    <location>
        <begin position="18"/>
        <end position="251"/>
    </location>
</feature>